<evidence type="ECO:0000313" key="1">
    <source>
        <dbReference type="EMBL" id="CAF1004006.1"/>
    </source>
</evidence>
<dbReference type="AlphaFoldDB" id="A0A814SNZ7"/>
<gene>
    <name evidence="2" type="ORF">GPM918_LOCUS21172</name>
    <name evidence="1" type="ORF">OVA965_LOCUS14706</name>
    <name evidence="4" type="ORF">SRO942_LOCUS21169</name>
    <name evidence="3" type="ORF">TMI583_LOCUS14709</name>
</gene>
<accession>A0A814SNZ7</accession>
<dbReference type="Proteomes" id="UP000682733">
    <property type="component" value="Unassembled WGS sequence"/>
</dbReference>
<dbReference type="Proteomes" id="UP000677228">
    <property type="component" value="Unassembled WGS sequence"/>
</dbReference>
<evidence type="ECO:0000313" key="5">
    <source>
        <dbReference type="Proteomes" id="UP000663829"/>
    </source>
</evidence>
<dbReference type="Proteomes" id="UP000663829">
    <property type="component" value="Unassembled WGS sequence"/>
</dbReference>
<evidence type="ECO:0000313" key="3">
    <source>
        <dbReference type="EMBL" id="CAF3773312.1"/>
    </source>
</evidence>
<dbReference type="EMBL" id="CAJOBA010006455">
    <property type="protein sequence ID" value="CAF3773312.1"/>
    <property type="molecule type" value="Genomic_DNA"/>
</dbReference>
<comment type="caution">
    <text evidence="2">The sequence shown here is derived from an EMBL/GenBank/DDBJ whole genome shotgun (WGS) entry which is preliminary data.</text>
</comment>
<keyword evidence="5" id="KW-1185">Reference proteome</keyword>
<reference evidence="2" key="1">
    <citation type="submission" date="2021-02" db="EMBL/GenBank/DDBJ databases">
        <authorList>
            <person name="Nowell W R."/>
        </authorList>
    </citation>
    <scope>NUCLEOTIDE SEQUENCE</scope>
</reference>
<evidence type="ECO:0000313" key="4">
    <source>
        <dbReference type="EMBL" id="CAF3914396.1"/>
    </source>
</evidence>
<evidence type="ECO:0000313" key="2">
    <source>
        <dbReference type="EMBL" id="CAF1150841.1"/>
    </source>
</evidence>
<dbReference type="EMBL" id="CAJOBC010006890">
    <property type="protein sequence ID" value="CAF3914396.1"/>
    <property type="molecule type" value="Genomic_DNA"/>
</dbReference>
<name>A0A814SNZ7_9BILA</name>
<dbReference type="Proteomes" id="UP000681722">
    <property type="component" value="Unassembled WGS sequence"/>
</dbReference>
<sequence>MSTLQSLIAEFRLVHCYTIDTETDFRSGKPALIQIEAIKTSEKSIVLLNKTTYLPDPLTEAHELIKQLFTIIFDPGNEFYSWDAIKDPSVTLLLSYIRQDQELKLNHRKTTMTIKEHHQQQDAFNQPNIQVNLADSTEFTNDQQQYEYNQYIMDESPTDLAEQLNEQPIMYDTILASEDVSPTDIPEQQPVRQPRPYNRNTYRSAYARHKRNRKRHRKSNQIRSQFNIQRSCYRIFSISMIKTILKDYGIPYEKVIIDGGNATITLKNQQQHQLRTRTLPHDVFDIQHYYQFINIF</sequence>
<dbReference type="EMBL" id="CAJNOK010006448">
    <property type="protein sequence ID" value="CAF1004006.1"/>
    <property type="molecule type" value="Genomic_DNA"/>
</dbReference>
<dbReference type="EMBL" id="CAJNOQ010006890">
    <property type="protein sequence ID" value="CAF1150841.1"/>
    <property type="molecule type" value="Genomic_DNA"/>
</dbReference>
<proteinExistence type="predicted"/>
<organism evidence="2 5">
    <name type="scientific">Didymodactylos carnosus</name>
    <dbReference type="NCBI Taxonomy" id="1234261"/>
    <lineage>
        <taxon>Eukaryota</taxon>
        <taxon>Metazoa</taxon>
        <taxon>Spiralia</taxon>
        <taxon>Gnathifera</taxon>
        <taxon>Rotifera</taxon>
        <taxon>Eurotatoria</taxon>
        <taxon>Bdelloidea</taxon>
        <taxon>Philodinida</taxon>
        <taxon>Philodinidae</taxon>
        <taxon>Didymodactylos</taxon>
    </lineage>
</organism>
<protein>
    <submittedName>
        <fullName evidence="2">Uncharacterized protein</fullName>
    </submittedName>
</protein>